<protein>
    <submittedName>
        <fullName evidence="3">Heat shock protein HtpX</fullName>
    </submittedName>
</protein>
<feature type="transmembrane region" description="Helical" evidence="1">
    <location>
        <begin position="32"/>
        <end position="52"/>
    </location>
</feature>
<dbReference type="InterPro" id="IPR008756">
    <property type="entry name" value="Peptidase_M56"/>
</dbReference>
<dbReference type="STRING" id="1183438.GKIL_2046"/>
<feature type="transmembrane region" description="Helical" evidence="1">
    <location>
        <begin position="67"/>
        <end position="88"/>
    </location>
</feature>
<evidence type="ECO:0000259" key="2">
    <source>
        <dbReference type="Pfam" id="PF05569"/>
    </source>
</evidence>
<sequence>MPLDIERLVPLLMAAFAYGLVLVLTRKQAGPVRSYATLLVGAFAFSFALWHLHGDDVAAGQGGSACLPLWALGGTGLCAASFACGFLLRQYRFGASLEAWSQPVPSEIAATLADLAPRLNLKRTPEARLIPSDRPLACVAGLFRPRLYLSSWMEDNLGPEELEGVLAHELAHIAQRDNLIAFVATTLLGAAAWLPTNWLAWQNLFTERELAADALAVAVTGKPVALARVLHRAACANTAPSGVACGLLKSATAERRIRQLVALHKGGTGAAKEARQWSRIWKLTLLVPPGLAWLIFALPHLLELP</sequence>
<dbReference type="AlphaFoldDB" id="U5QH43"/>
<dbReference type="OrthoDB" id="15218at2"/>
<dbReference type="Pfam" id="PF05569">
    <property type="entry name" value="Peptidase_M56"/>
    <property type="match status" value="1"/>
</dbReference>
<dbReference type="InterPro" id="IPR052173">
    <property type="entry name" value="Beta-lactam_resp_regulator"/>
</dbReference>
<keyword evidence="4" id="KW-1185">Reference proteome</keyword>
<evidence type="ECO:0000313" key="3">
    <source>
        <dbReference type="EMBL" id="AGY58292.1"/>
    </source>
</evidence>
<dbReference type="PANTHER" id="PTHR34978:SF3">
    <property type="entry name" value="SLR0241 PROTEIN"/>
    <property type="match status" value="1"/>
</dbReference>
<dbReference type="KEGG" id="glj:GKIL_2046"/>
<evidence type="ECO:0000256" key="1">
    <source>
        <dbReference type="SAM" id="Phobius"/>
    </source>
</evidence>
<feature type="domain" description="Peptidase M56" evidence="2">
    <location>
        <begin position="69"/>
        <end position="219"/>
    </location>
</feature>
<gene>
    <name evidence="3" type="ORF">GKIL_2046</name>
</gene>
<dbReference type="EMBL" id="CP003587">
    <property type="protein sequence ID" value="AGY58292.1"/>
    <property type="molecule type" value="Genomic_DNA"/>
</dbReference>
<proteinExistence type="predicted"/>
<dbReference type="CDD" id="cd07326">
    <property type="entry name" value="M56_BlaR1_MecR1_like"/>
    <property type="match status" value="1"/>
</dbReference>
<dbReference type="RefSeq" id="WP_023173423.1">
    <property type="nucleotide sequence ID" value="NC_022600.1"/>
</dbReference>
<dbReference type="Proteomes" id="UP000017396">
    <property type="component" value="Chromosome"/>
</dbReference>
<dbReference type="PANTHER" id="PTHR34978">
    <property type="entry name" value="POSSIBLE SENSOR-TRANSDUCER PROTEIN BLAR"/>
    <property type="match status" value="1"/>
</dbReference>
<keyword evidence="1" id="KW-0812">Transmembrane</keyword>
<dbReference type="eggNOG" id="COG0501">
    <property type="taxonomic scope" value="Bacteria"/>
</dbReference>
<dbReference type="HOGENOM" id="CLU_870853_0_0_3"/>
<name>U5QH43_GLOK1</name>
<keyword evidence="1" id="KW-0472">Membrane</keyword>
<accession>U5QH43</accession>
<dbReference type="Gene3D" id="3.30.2010.10">
    <property type="entry name" value="Metalloproteases ('zincins'), catalytic domain"/>
    <property type="match status" value="1"/>
</dbReference>
<reference evidence="3 4" key="1">
    <citation type="journal article" date="2013" name="PLoS ONE">
        <title>Cultivation and Complete Genome Sequencing of Gloeobacter kilaueensis sp. nov., from a Lava Cave in Kilauea Caldera, Hawai'i.</title>
        <authorList>
            <person name="Saw J.H."/>
            <person name="Schatz M."/>
            <person name="Brown M.V."/>
            <person name="Kunkel D.D."/>
            <person name="Foster J.S."/>
            <person name="Shick H."/>
            <person name="Christensen S."/>
            <person name="Hou S."/>
            <person name="Wan X."/>
            <person name="Donachie S.P."/>
        </authorList>
    </citation>
    <scope>NUCLEOTIDE SEQUENCE [LARGE SCALE GENOMIC DNA]</scope>
    <source>
        <strain evidence="4">JS</strain>
    </source>
</reference>
<keyword evidence="1" id="KW-1133">Transmembrane helix</keyword>
<organism evidence="3 4">
    <name type="scientific">Gloeobacter kilaueensis (strain ATCC BAA-2537 / CCAP 1431/1 / ULC 316 / JS1)</name>
    <dbReference type="NCBI Taxonomy" id="1183438"/>
    <lineage>
        <taxon>Bacteria</taxon>
        <taxon>Bacillati</taxon>
        <taxon>Cyanobacteriota</taxon>
        <taxon>Cyanophyceae</taxon>
        <taxon>Gloeobacterales</taxon>
        <taxon>Gloeobacteraceae</taxon>
        <taxon>Gloeobacter</taxon>
    </lineage>
</organism>
<feature type="transmembrane region" description="Helical" evidence="1">
    <location>
        <begin position="6"/>
        <end position="25"/>
    </location>
</feature>
<keyword evidence="3" id="KW-0346">Stress response</keyword>
<evidence type="ECO:0000313" key="4">
    <source>
        <dbReference type="Proteomes" id="UP000017396"/>
    </source>
</evidence>